<dbReference type="GO" id="GO:0005524">
    <property type="term" value="F:ATP binding"/>
    <property type="evidence" value="ECO:0007669"/>
    <property type="project" value="UniProtKB-KW"/>
</dbReference>
<evidence type="ECO:0000313" key="8">
    <source>
        <dbReference type="Proteomes" id="UP000562929"/>
    </source>
</evidence>
<comment type="caution">
    <text evidence="7">The sequence shown here is derived from an EMBL/GenBank/DDBJ whole genome shotgun (WGS) entry which is preliminary data.</text>
</comment>
<organism evidence="7 8">
    <name type="scientific">Ophiocordyceps camponoti-floridani</name>
    <dbReference type="NCBI Taxonomy" id="2030778"/>
    <lineage>
        <taxon>Eukaryota</taxon>
        <taxon>Fungi</taxon>
        <taxon>Dikarya</taxon>
        <taxon>Ascomycota</taxon>
        <taxon>Pezizomycotina</taxon>
        <taxon>Sordariomycetes</taxon>
        <taxon>Hypocreomycetidae</taxon>
        <taxon>Hypocreales</taxon>
        <taxon>Ophiocordycipitaceae</taxon>
        <taxon>Ophiocordyceps</taxon>
    </lineage>
</organism>
<keyword evidence="8" id="KW-1185">Reference proteome</keyword>
<dbReference type="PANTHER" id="PTHR19211:SF135">
    <property type="entry name" value="ATPASE, PUTATIVE (AFU_ORTHOLOGUE AFUA_1G16440)-RELATED"/>
    <property type="match status" value="1"/>
</dbReference>
<dbReference type="PANTHER" id="PTHR19211">
    <property type="entry name" value="ATP-BINDING TRANSPORT PROTEIN-RELATED"/>
    <property type="match status" value="1"/>
</dbReference>
<dbReference type="InterPro" id="IPR032781">
    <property type="entry name" value="ABC_tran_Xtn"/>
</dbReference>
<name>A0A8H4Q608_9HYPO</name>
<evidence type="ECO:0000256" key="2">
    <source>
        <dbReference type="ARBA" id="ARBA00022741"/>
    </source>
</evidence>
<evidence type="ECO:0000259" key="6">
    <source>
        <dbReference type="Pfam" id="PF12848"/>
    </source>
</evidence>
<feature type="region of interest" description="Disordered" evidence="4">
    <location>
        <begin position="242"/>
        <end position="274"/>
    </location>
</feature>
<feature type="compositionally biased region" description="Basic and acidic residues" evidence="4">
    <location>
        <begin position="253"/>
        <end position="262"/>
    </location>
</feature>
<dbReference type="Proteomes" id="UP000562929">
    <property type="component" value="Unassembled WGS sequence"/>
</dbReference>
<keyword evidence="3" id="KW-0067">ATP-binding</keyword>
<sequence>MKRRVFCAASSTRLQPETQQSRKSKPSQPPSKPQTRAPQSTLYAPSAIAASKHASPSLDKEARLRSGARGLQARKALVAFEKVVAESEALLGGSCEDMTEEEVRAEMDEAADLLSQLQLQVEPSRMEKMQGMSGGWHMRASLATTLLVKADILLLDEPTNFLDMTGIIWLQRHLLSLTNPPTMITVSHDRAFITDLCTDLLILKDQKLTTFTGTIPAYESSQSEHTLSLSRTLAAQQRQRRHVEKTIRQNTRSGRENNDGNKLRQAKSRQKKLDDRWGLQVNARGGRFKLNRDLGGGFISRRGRRLTFRSGRGLLLSGFRRRGELRFPGSLVSLEGVSFAHPRLQQAHYTQHAVESLLALTATNPTLTALSLLALDVGDALDEAQMRALLGELGLPGRTAEVPLAKLSGGQLVRYWVVLEGGVDEFEALMEKRAERLLREYRESI</sequence>
<feature type="region of interest" description="Disordered" evidence="4">
    <location>
        <begin position="1"/>
        <end position="41"/>
    </location>
</feature>
<dbReference type="Pfam" id="PF00005">
    <property type="entry name" value="ABC_tran"/>
    <property type="match status" value="1"/>
</dbReference>
<proteinExistence type="predicted"/>
<dbReference type="SUPFAM" id="SSF52540">
    <property type="entry name" value="P-loop containing nucleoside triphosphate hydrolases"/>
    <property type="match status" value="1"/>
</dbReference>
<dbReference type="EMBL" id="JAACLJ010000004">
    <property type="protein sequence ID" value="KAF4587368.1"/>
    <property type="molecule type" value="Genomic_DNA"/>
</dbReference>
<feature type="domain" description="ABC-transporter extension" evidence="6">
    <location>
        <begin position="203"/>
        <end position="274"/>
    </location>
</feature>
<evidence type="ECO:0000313" key="7">
    <source>
        <dbReference type="EMBL" id="KAF4587368.1"/>
    </source>
</evidence>
<dbReference type="GO" id="GO:0016887">
    <property type="term" value="F:ATP hydrolysis activity"/>
    <property type="evidence" value="ECO:0007669"/>
    <property type="project" value="InterPro"/>
</dbReference>
<accession>A0A8H4Q608</accession>
<dbReference type="InterPro" id="IPR003439">
    <property type="entry name" value="ABC_transporter-like_ATP-bd"/>
</dbReference>
<gene>
    <name evidence="7" type="ORF">GQ602_004061</name>
</gene>
<keyword evidence="7" id="KW-0378">Hydrolase</keyword>
<feature type="domain" description="ABC transporter" evidence="5">
    <location>
        <begin position="93"/>
        <end position="160"/>
    </location>
</feature>
<dbReference type="OrthoDB" id="2110130at2759"/>
<evidence type="ECO:0000256" key="1">
    <source>
        <dbReference type="ARBA" id="ARBA00022737"/>
    </source>
</evidence>
<dbReference type="Gene3D" id="3.40.50.300">
    <property type="entry name" value="P-loop containing nucleotide triphosphate hydrolases"/>
    <property type="match status" value="1"/>
</dbReference>
<reference evidence="7 8" key="1">
    <citation type="journal article" date="2020" name="G3 (Bethesda)">
        <title>Genetic Underpinnings of Host Manipulation by Ophiocordyceps as Revealed by Comparative Transcriptomics.</title>
        <authorList>
            <person name="Will I."/>
            <person name="Das B."/>
            <person name="Trinh T."/>
            <person name="Brachmann A."/>
            <person name="Ohm R.A."/>
            <person name="de Bekker C."/>
        </authorList>
    </citation>
    <scope>NUCLEOTIDE SEQUENCE [LARGE SCALE GENOMIC DNA]</scope>
    <source>
        <strain evidence="7 8">EC05</strain>
    </source>
</reference>
<dbReference type="InterPro" id="IPR027417">
    <property type="entry name" value="P-loop_NTPase"/>
</dbReference>
<dbReference type="Pfam" id="PF12848">
    <property type="entry name" value="ABC_tran_Xtn"/>
    <property type="match status" value="1"/>
</dbReference>
<evidence type="ECO:0000256" key="4">
    <source>
        <dbReference type="SAM" id="MobiDB-lite"/>
    </source>
</evidence>
<dbReference type="InterPro" id="IPR050611">
    <property type="entry name" value="ABCF"/>
</dbReference>
<dbReference type="AlphaFoldDB" id="A0A8H4Q608"/>
<keyword evidence="1" id="KW-0677">Repeat</keyword>
<keyword evidence="2" id="KW-0547">Nucleotide-binding</keyword>
<evidence type="ECO:0000259" key="5">
    <source>
        <dbReference type="Pfam" id="PF00005"/>
    </source>
</evidence>
<feature type="compositionally biased region" description="Polar residues" evidence="4">
    <location>
        <begin position="9"/>
        <end position="18"/>
    </location>
</feature>
<evidence type="ECO:0000256" key="3">
    <source>
        <dbReference type="ARBA" id="ARBA00022840"/>
    </source>
</evidence>
<protein>
    <submittedName>
        <fullName evidence="7">P-loop containing nucleoside triphosphate hydrolase protein</fullName>
    </submittedName>
</protein>